<dbReference type="Proteomes" id="UP000054721">
    <property type="component" value="Unassembled WGS sequence"/>
</dbReference>
<dbReference type="EMBL" id="JYDW01000170">
    <property type="protein sequence ID" value="KRZ53235.1"/>
    <property type="molecule type" value="Genomic_DNA"/>
</dbReference>
<keyword evidence="1" id="KW-1133">Transmembrane helix</keyword>
<feature type="transmembrane region" description="Helical" evidence="1">
    <location>
        <begin position="93"/>
        <end position="117"/>
    </location>
</feature>
<organism evidence="2 3">
    <name type="scientific">Trichinella nativa</name>
    <dbReference type="NCBI Taxonomy" id="6335"/>
    <lineage>
        <taxon>Eukaryota</taxon>
        <taxon>Metazoa</taxon>
        <taxon>Ecdysozoa</taxon>
        <taxon>Nematoda</taxon>
        <taxon>Enoplea</taxon>
        <taxon>Dorylaimia</taxon>
        <taxon>Trichinellida</taxon>
        <taxon>Trichinellidae</taxon>
        <taxon>Trichinella</taxon>
    </lineage>
</organism>
<evidence type="ECO:0000313" key="2">
    <source>
        <dbReference type="EMBL" id="KRZ53235.1"/>
    </source>
</evidence>
<comment type="caution">
    <text evidence="2">The sequence shown here is derived from an EMBL/GenBank/DDBJ whole genome shotgun (WGS) entry which is preliminary data.</text>
</comment>
<name>A0A0V1L112_9BILA</name>
<evidence type="ECO:0000256" key="1">
    <source>
        <dbReference type="SAM" id="Phobius"/>
    </source>
</evidence>
<reference evidence="2 3" key="1">
    <citation type="submission" date="2015-05" db="EMBL/GenBank/DDBJ databases">
        <title>Evolution of Trichinella species and genotypes.</title>
        <authorList>
            <person name="Korhonen P.K."/>
            <person name="Edoardo P."/>
            <person name="Giuseppe L.R."/>
            <person name="Gasser R.B."/>
        </authorList>
    </citation>
    <scope>NUCLEOTIDE SEQUENCE [LARGE SCALE GENOMIC DNA]</scope>
    <source>
        <strain evidence="2">ISS10</strain>
    </source>
</reference>
<keyword evidence="1" id="KW-0472">Membrane</keyword>
<evidence type="ECO:0000313" key="3">
    <source>
        <dbReference type="Proteomes" id="UP000054721"/>
    </source>
</evidence>
<accession>A0A0V1L112</accession>
<dbReference type="OrthoDB" id="10300382at2759"/>
<keyword evidence="3" id="KW-1185">Reference proteome</keyword>
<protein>
    <submittedName>
        <fullName evidence="2">Uncharacterized protein</fullName>
    </submittedName>
</protein>
<gene>
    <name evidence="2" type="ORF">T02_14304</name>
</gene>
<proteinExistence type="predicted"/>
<keyword evidence="1" id="KW-0812">Transmembrane</keyword>
<sequence length="126" mass="14295">MPKVFESQTTVDYINPMVALSRKTIGIIAQSKMNLTKQRSGLQESKSLAPPRMMDLCCDCCGQSVVNRLDLVQAQWSTATQPRLGKQKTYSNWLMHLIVHWSLATWLTALICVWSSIEPIQTLLDR</sequence>
<dbReference type="AlphaFoldDB" id="A0A0V1L112"/>